<name>A0A7W7CGA9_9PSEU</name>
<dbReference type="EMBL" id="JACHMH010000001">
    <property type="protein sequence ID" value="MBB4680654.1"/>
    <property type="molecule type" value="Genomic_DNA"/>
</dbReference>
<feature type="region of interest" description="Disordered" evidence="1">
    <location>
        <begin position="716"/>
        <end position="741"/>
    </location>
</feature>
<dbReference type="GO" id="GO:0043531">
    <property type="term" value="F:ADP binding"/>
    <property type="evidence" value="ECO:0007669"/>
    <property type="project" value="InterPro"/>
</dbReference>
<dbReference type="SUPFAM" id="SSF48452">
    <property type="entry name" value="TPR-like"/>
    <property type="match status" value="1"/>
</dbReference>
<evidence type="ECO:0000313" key="3">
    <source>
        <dbReference type="Proteomes" id="UP000533598"/>
    </source>
</evidence>
<comment type="caution">
    <text evidence="2">The sequence shown here is derived from an EMBL/GenBank/DDBJ whole genome shotgun (WGS) entry which is preliminary data.</text>
</comment>
<protein>
    <submittedName>
        <fullName evidence="2">Tetratricopeptide (TPR) repeat protein</fullName>
    </submittedName>
</protein>
<dbReference type="Gene3D" id="3.40.50.300">
    <property type="entry name" value="P-loop containing nucleotide triphosphate hydrolases"/>
    <property type="match status" value="1"/>
</dbReference>
<sequence>MADIRNKVSAPVHGNVVQAGRIDQVVLPGRAPEALAGLPAAPEPFTGRAAELAALHKLLTLGRTGVAVLAGAPGVGKTALTLRAAHQAMSGGGFHGALYVDLRGHDEDDPVTEHAALGVFLRALGHRGADLPAGLAGRRGLYLSRTQQLQSGARRGLLVVLDNAASAEQVRGLLPSGGLNRCLITSRHTLATLSGARQFTLTELSTEESAAMLAATLLAARPRDERAAEGSALAEIAVACGHLPLALTVAGAILVDDPTRPAQDLADRLSSENRLAQLTFGELDVRLALRHSYQRLREPEQWLFRMLGLHPGPVIASEAAAVLSAGTVAEAGDWLAGLRRAHLITQEGNGFRLPHLLREFTAELRAAEDAADVVTAAAGRLVRHYRLAAQAADATTRKRGGRARPALALRWLDEHRLVLTAIVELAHAHGLDEDTVALALALRHVLELRGRQDDWVQTHLLAHDSASRVTDRSVAARVAISLGDAYRLGGEAHRAANCYGMAEILRAILGDAPGAHEAVDRLMSLTGQESSRTALAITHFQAAVTDYRDRGEQRALAHALEHLGRLWGRTHASEALDCHEQALAIFSDLGDRLGQARSRLHQGVLHQQCAEGEAAADCFRAVLDLIEAPHRYRALAWFNLGLLALARNRPWRTRRYWRAATAELPAGSQPLPKVRLLRLRRNRRLIRRLRPQVAEYVAVPVTLVAAKDLWDNVPADPGEQTLAADLPGGEPERPARAESPAPVFDLGGLGYGGDDCGGGGGDGDGGGCGGGGCGCAPAGDDYREFN</sequence>
<evidence type="ECO:0000256" key="1">
    <source>
        <dbReference type="SAM" id="MobiDB-lite"/>
    </source>
</evidence>
<dbReference type="InterPro" id="IPR011990">
    <property type="entry name" value="TPR-like_helical_dom_sf"/>
</dbReference>
<keyword evidence="3" id="KW-1185">Reference proteome</keyword>
<evidence type="ECO:0000313" key="2">
    <source>
        <dbReference type="EMBL" id="MBB4680654.1"/>
    </source>
</evidence>
<dbReference type="Proteomes" id="UP000533598">
    <property type="component" value="Unassembled WGS sequence"/>
</dbReference>
<dbReference type="RefSeq" id="WP_185006620.1">
    <property type="nucleotide sequence ID" value="NZ_BAAAUI010000060.1"/>
</dbReference>
<dbReference type="Gene3D" id="1.25.40.10">
    <property type="entry name" value="Tetratricopeptide repeat domain"/>
    <property type="match status" value="1"/>
</dbReference>
<proteinExistence type="predicted"/>
<dbReference type="PRINTS" id="PR00364">
    <property type="entry name" value="DISEASERSIST"/>
</dbReference>
<dbReference type="SUPFAM" id="SSF52540">
    <property type="entry name" value="P-loop containing nucleoside triphosphate hydrolases"/>
    <property type="match status" value="1"/>
</dbReference>
<gene>
    <name evidence="2" type="ORF">HNR67_006772</name>
</gene>
<organism evidence="2 3">
    <name type="scientific">Crossiella cryophila</name>
    <dbReference type="NCBI Taxonomy" id="43355"/>
    <lineage>
        <taxon>Bacteria</taxon>
        <taxon>Bacillati</taxon>
        <taxon>Actinomycetota</taxon>
        <taxon>Actinomycetes</taxon>
        <taxon>Pseudonocardiales</taxon>
        <taxon>Pseudonocardiaceae</taxon>
        <taxon>Crossiella</taxon>
    </lineage>
</organism>
<accession>A0A7W7CGA9</accession>
<dbReference type="InterPro" id="IPR027417">
    <property type="entry name" value="P-loop_NTPase"/>
</dbReference>
<reference evidence="2 3" key="1">
    <citation type="submission" date="2020-08" db="EMBL/GenBank/DDBJ databases">
        <title>Sequencing the genomes of 1000 actinobacteria strains.</title>
        <authorList>
            <person name="Klenk H.-P."/>
        </authorList>
    </citation>
    <scope>NUCLEOTIDE SEQUENCE [LARGE SCALE GENOMIC DNA]</scope>
    <source>
        <strain evidence="2 3">DSM 44230</strain>
    </source>
</reference>
<dbReference type="AlphaFoldDB" id="A0A7W7CGA9"/>